<organism evidence="1 2">
    <name type="scientific">Streptomyces gibsoniae</name>
    <dbReference type="NCBI Taxonomy" id="3075529"/>
    <lineage>
        <taxon>Bacteria</taxon>
        <taxon>Bacillati</taxon>
        <taxon>Actinomycetota</taxon>
        <taxon>Actinomycetes</taxon>
        <taxon>Kitasatosporales</taxon>
        <taxon>Streptomycetaceae</taxon>
        <taxon>Streptomyces</taxon>
    </lineage>
</organism>
<dbReference type="Proteomes" id="UP001183809">
    <property type="component" value="Unassembled WGS sequence"/>
</dbReference>
<evidence type="ECO:0000313" key="2">
    <source>
        <dbReference type="Proteomes" id="UP001183809"/>
    </source>
</evidence>
<dbReference type="InterPro" id="IPR029058">
    <property type="entry name" value="AB_hydrolase_fold"/>
</dbReference>
<sequence>MIRTYREQRPDATPGVLLAAIATDWFHRIPAVRLAEAQVPHRPDGAYLYECAWQPPTFGGRRGACHAAELSFVFDNLDDKSVTPLIGSAPRQEMANAMHGAWVTLATTGDPGWPAYTISSRTTRRFDTVSVTEGDHRPGERSVWVGRR</sequence>
<reference evidence="2" key="1">
    <citation type="submission" date="2023-07" db="EMBL/GenBank/DDBJ databases">
        <title>30 novel species of actinomycetes from the DSMZ collection.</title>
        <authorList>
            <person name="Nouioui I."/>
        </authorList>
    </citation>
    <scope>NUCLEOTIDE SEQUENCE [LARGE SCALE GENOMIC DNA]</scope>
    <source>
        <strain evidence="2">DSM 41699</strain>
    </source>
</reference>
<gene>
    <name evidence="1" type="ORF">RM764_42255</name>
</gene>
<dbReference type="SUPFAM" id="SSF53474">
    <property type="entry name" value="alpha/beta-Hydrolases"/>
    <property type="match status" value="1"/>
</dbReference>
<evidence type="ECO:0008006" key="3">
    <source>
        <dbReference type="Google" id="ProtNLM"/>
    </source>
</evidence>
<accession>A0ABU2U8E9</accession>
<proteinExistence type="predicted"/>
<dbReference type="EMBL" id="JAVREY010000112">
    <property type="protein sequence ID" value="MDT0469499.1"/>
    <property type="molecule type" value="Genomic_DNA"/>
</dbReference>
<dbReference type="Gene3D" id="3.40.50.1820">
    <property type="entry name" value="alpha/beta hydrolase"/>
    <property type="match status" value="1"/>
</dbReference>
<name>A0ABU2U8E9_9ACTN</name>
<dbReference type="RefSeq" id="WP_311700926.1">
    <property type="nucleotide sequence ID" value="NZ_JAVREY010000112.1"/>
</dbReference>
<protein>
    <recommendedName>
        <fullName evidence="3">Carboxylesterase type B domain-containing protein</fullName>
    </recommendedName>
</protein>
<comment type="caution">
    <text evidence="1">The sequence shown here is derived from an EMBL/GenBank/DDBJ whole genome shotgun (WGS) entry which is preliminary data.</text>
</comment>
<keyword evidence="2" id="KW-1185">Reference proteome</keyword>
<evidence type="ECO:0000313" key="1">
    <source>
        <dbReference type="EMBL" id="MDT0469499.1"/>
    </source>
</evidence>